<dbReference type="Proteomes" id="UP000789920">
    <property type="component" value="Unassembled WGS sequence"/>
</dbReference>
<comment type="caution">
    <text evidence="1">The sequence shown here is derived from an EMBL/GenBank/DDBJ whole genome shotgun (WGS) entry which is preliminary data.</text>
</comment>
<organism evidence="1 2">
    <name type="scientific">Racocetra persica</name>
    <dbReference type="NCBI Taxonomy" id="160502"/>
    <lineage>
        <taxon>Eukaryota</taxon>
        <taxon>Fungi</taxon>
        <taxon>Fungi incertae sedis</taxon>
        <taxon>Mucoromycota</taxon>
        <taxon>Glomeromycotina</taxon>
        <taxon>Glomeromycetes</taxon>
        <taxon>Diversisporales</taxon>
        <taxon>Gigasporaceae</taxon>
        <taxon>Racocetra</taxon>
    </lineage>
</organism>
<keyword evidence="2" id="KW-1185">Reference proteome</keyword>
<gene>
    <name evidence="1" type="ORF">RPERSI_LOCUS31219</name>
</gene>
<accession>A0ACA9SHD7</accession>
<reference evidence="1" key="1">
    <citation type="submission" date="2021-06" db="EMBL/GenBank/DDBJ databases">
        <authorList>
            <person name="Kallberg Y."/>
            <person name="Tangrot J."/>
            <person name="Rosling A."/>
        </authorList>
    </citation>
    <scope>NUCLEOTIDE SEQUENCE</scope>
    <source>
        <strain evidence="1">MA461A</strain>
    </source>
</reference>
<protein>
    <submittedName>
        <fullName evidence="1">535_t:CDS:1</fullName>
    </submittedName>
</protein>
<sequence length="92" mass="10953">LSIKRYLLRRTNIQEKKKQQRFVIIDDFNTNLSSPAKQDMKEKSNEKKKIIEELETKGFIDGFKKSNPEKELATWSSKNIQSRIDTIWVDKH</sequence>
<evidence type="ECO:0000313" key="1">
    <source>
        <dbReference type="EMBL" id="CAG8839887.1"/>
    </source>
</evidence>
<proteinExistence type="predicted"/>
<name>A0ACA9SHD7_9GLOM</name>
<feature type="non-terminal residue" evidence="1">
    <location>
        <position position="1"/>
    </location>
</feature>
<dbReference type="EMBL" id="CAJVQC010125066">
    <property type="protein sequence ID" value="CAG8839887.1"/>
    <property type="molecule type" value="Genomic_DNA"/>
</dbReference>
<evidence type="ECO:0000313" key="2">
    <source>
        <dbReference type="Proteomes" id="UP000789920"/>
    </source>
</evidence>